<sequence length="251" mass="26625">MRRWPLALLVLLSAPALAQDTAPAAATPAPAEPTPAPAPAAPTPAPTPAPPEAQQPPAAQAPAAAPTPAPRKPTPAPTPPPGSVPMSPTARPPTPPTPSSAGTVQLAPGREAARPTEEDLSPEGIARSVIHNEARFLFQSLLTGDVRNASTELIFPFQLEDKRFNTPDELVQAWVKQLRSRRTDLVTLYDIEVLPIAEMEKKYGKPPARLGLDPRALKDTWAAVGNLSGHAAIFLFRGSPDLSWHAFAYTD</sequence>
<accession>A0A7X4Y6J7</accession>
<feature type="region of interest" description="Disordered" evidence="1">
    <location>
        <begin position="19"/>
        <end position="123"/>
    </location>
</feature>
<protein>
    <submittedName>
        <fullName evidence="3">Uncharacterized protein</fullName>
    </submittedName>
</protein>
<dbReference type="RefSeq" id="WP_161662702.1">
    <property type="nucleotide sequence ID" value="NZ_JAAAPK010000002.1"/>
</dbReference>
<dbReference type="PRINTS" id="PR01217">
    <property type="entry name" value="PRICHEXTENSN"/>
</dbReference>
<evidence type="ECO:0000313" key="3">
    <source>
        <dbReference type="EMBL" id="NBC39681.1"/>
    </source>
</evidence>
<keyword evidence="4" id="KW-1185">Reference proteome</keyword>
<feature type="compositionally biased region" description="Pro residues" evidence="1">
    <location>
        <begin position="30"/>
        <end position="54"/>
    </location>
</feature>
<proteinExistence type="predicted"/>
<reference evidence="3 4" key="1">
    <citation type="submission" date="2020-01" db="EMBL/GenBank/DDBJ databases">
        <title>The draft genome sequence of Corallococcus exiguus DSM 14696.</title>
        <authorList>
            <person name="Zhang X."/>
            <person name="Zhu H."/>
        </authorList>
    </citation>
    <scope>NUCLEOTIDE SEQUENCE [LARGE SCALE GENOMIC DNA]</scope>
    <source>
        <strain evidence="3 4">DSM 14696</strain>
    </source>
</reference>
<feature type="chain" id="PRO_5030878596" evidence="2">
    <location>
        <begin position="19"/>
        <end position="251"/>
    </location>
</feature>
<keyword evidence="2" id="KW-0732">Signal</keyword>
<feature type="compositionally biased region" description="Low complexity" evidence="1">
    <location>
        <begin position="19"/>
        <end position="29"/>
    </location>
</feature>
<feature type="signal peptide" evidence="2">
    <location>
        <begin position="1"/>
        <end position="18"/>
    </location>
</feature>
<dbReference type="AlphaFoldDB" id="A0A7X4Y6J7"/>
<evidence type="ECO:0000256" key="2">
    <source>
        <dbReference type="SAM" id="SignalP"/>
    </source>
</evidence>
<organism evidence="3 4">
    <name type="scientific">Corallococcus exiguus</name>
    <dbReference type="NCBI Taxonomy" id="83462"/>
    <lineage>
        <taxon>Bacteria</taxon>
        <taxon>Pseudomonadati</taxon>
        <taxon>Myxococcota</taxon>
        <taxon>Myxococcia</taxon>
        <taxon>Myxococcales</taxon>
        <taxon>Cystobacterineae</taxon>
        <taxon>Myxococcaceae</taxon>
        <taxon>Corallococcus</taxon>
    </lineage>
</organism>
<dbReference type="EMBL" id="JAAAPK010000002">
    <property type="protein sequence ID" value="NBC39681.1"/>
    <property type="molecule type" value="Genomic_DNA"/>
</dbReference>
<feature type="compositionally biased region" description="Low complexity" evidence="1">
    <location>
        <begin position="55"/>
        <end position="64"/>
    </location>
</feature>
<evidence type="ECO:0000256" key="1">
    <source>
        <dbReference type="SAM" id="MobiDB-lite"/>
    </source>
</evidence>
<name>A0A7X4Y6J7_9BACT</name>
<dbReference type="Proteomes" id="UP000537825">
    <property type="component" value="Unassembled WGS sequence"/>
</dbReference>
<gene>
    <name evidence="3" type="ORF">GTZ93_07525</name>
</gene>
<feature type="compositionally biased region" description="Pro residues" evidence="1">
    <location>
        <begin position="65"/>
        <end position="83"/>
    </location>
</feature>
<comment type="caution">
    <text evidence="3">The sequence shown here is derived from an EMBL/GenBank/DDBJ whole genome shotgun (WGS) entry which is preliminary data.</text>
</comment>
<evidence type="ECO:0000313" key="4">
    <source>
        <dbReference type="Proteomes" id="UP000537825"/>
    </source>
</evidence>